<evidence type="ECO:0000313" key="5">
    <source>
        <dbReference type="EMBL" id="TXD38126.1"/>
    </source>
</evidence>
<dbReference type="GO" id="GO:0070569">
    <property type="term" value="F:uridylyltransferase activity"/>
    <property type="evidence" value="ECO:0007669"/>
    <property type="project" value="InterPro"/>
</dbReference>
<dbReference type="Proteomes" id="UP000321412">
    <property type="component" value="Unassembled WGS sequence"/>
</dbReference>
<dbReference type="InterPro" id="IPR039741">
    <property type="entry name" value="UDP-sugar_pyrophosphorylase"/>
</dbReference>
<evidence type="ECO:0000256" key="2">
    <source>
        <dbReference type="ARBA" id="ARBA00022679"/>
    </source>
</evidence>
<dbReference type="PANTHER" id="PTHR11952">
    <property type="entry name" value="UDP- GLUCOSE PYROPHOSPHORYLASE"/>
    <property type="match status" value="1"/>
</dbReference>
<dbReference type="SUPFAM" id="SSF53448">
    <property type="entry name" value="Nucleotide-diphospho-sugar transferases"/>
    <property type="match status" value="1"/>
</dbReference>
<evidence type="ECO:0000256" key="4">
    <source>
        <dbReference type="SAM" id="MobiDB-lite"/>
    </source>
</evidence>
<dbReference type="Pfam" id="PF01704">
    <property type="entry name" value="UDPGP"/>
    <property type="match status" value="1"/>
</dbReference>
<comment type="similarity">
    <text evidence="1">Belongs to the UDPGP type 1 family.</text>
</comment>
<keyword evidence="6" id="KW-1185">Reference proteome</keyword>
<evidence type="ECO:0000256" key="1">
    <source>
        <dbReference type="ARBA" id="ARBA00010401"/>
    </source>
</evidence>
<evidence type="ECO:0008006" key="7">
    <source>
        <dbReference type="Google" id="ProtNLM"/>
    </source>
</evidence>
<proteinExistence type="inferred from homology"/>
<reference evidence="5 6" key="1">
    <citation type="submission" date="2019-08" db="EMBL/GenBank/DDBJ databases">
        <title>Bradymonadales sp. TMQ4.</title>
        <authorList>
            <person name="Liang Q."/>
        </authorList>
    </citation>
    <scope>NUCLEOTIDE SEQUENCE [LARGE SCALE GENOMIC DNA]</scope>
    <source>
        <strain evidence="5 6">TMQ4</strain>
    </source>
</reference>
<name>A0A5C6X9T3_9DELT</name>
<feature type="region of interest" description="Disordered" evidence="4">
    <location>
        <begin position="1"/>
        <end position="26"/>
    </location>
</feature>
<dbReference type="InterPro" id="IPR029044">
    <property type="entry name" value="Nucleotide-diphossugar_trans"/>
</dbReference>
<accession>A0A5C6X9T3</accession>
<sequence length="402" mass="44113">MFDEVRGSGGKRAGARDNDAMNDEDTMGSSVLDALTDSDVAQLKAHGFDEEAFERLRDRLRSGTWTERHNEVEGRVEAPAVNDVEQLPVPGSARELGLRERGMEALRGGEVGTLVLNGGMATRFGGGVKGCVEVLEGRSFLGMKLGDARAWGRVPVLLMNSFATDAPTKEHLEANDYFGLDPEQVIAFTQNVSVRLRPDGEVFGAGEPGGTLYAPGHGDLPEALGRGALEAFRERGGRYLMMSNVDNVLADLDPVVVGMHVEAAESRGVEMSVEVVQKFEGDQGGMPARVDGALQILEAFRFPQGFDVDSIPVFNTNTFMFTAEALERDFDLTWFLVRKQVEGQRVVQFERLAGELSAHLKTRFVEVARTGARSRFLPIKRREDLREHRQFLADVVGERGAE</sequence>
<organism evidence="5 6">
    <name type="scientific">Lujinxingia vulgaris</name>
    <dbReference type="NCBI Taxonomy" id="2600176"/>
    <lineage>
        <taxon>Bacteria</taxon>
        <taxon>Deltaproteobacteria</taxon>
        <taxon>Bradymonadales</taxon>
        <taxon>Lujinxingiaceae</taxon>
        <taxon>Lujinxingia</taxon>
    </lineage>
</organism>
<dbReference type="Gene3D" id="3.90.550.10">
    <property type="entry name" value="Spore Coat Polysaccharide Biosynthesis Protein SpsA, Chain A"/>
    <property type="match status" value="1"/>
</dbReference>
<evidence type="ECO:0000313" key="6">
    <source>
        <dbReference type="Proteomes" id="UP000321412"/>
    </source>
</evidence>
<protein>
    <recommendedName>
        <fullName evidence="7">UTP--glucose-1-phosphate uridylyltransferase</fullName>
    </recommendedName>
</protein>
<dbReference type="InterPro" id="IPR002618">
    <property type="entry name" value="UDPGP_fam"/>
</dbReference>
<dbReference type="OrthoDB" id="9804758at2"/>
<evidence type="ECO:0000256" key="3">
    <source>
        <dbReference type="ARBA" id="ARBA00022695"/>
    </source>
</evidence>
<keyword evidence="3" id="KW-0548">Nucleotidyltransferase</keyword>
<dbReference type="AlphaFoldDB" id="A0A5C6X9T3"/>
<dbReference type="PANTHER" id="PTHR11952:SF2">
    <property type="entry name" value="LD24639P"/>
    <property type="match status" value="1"/>
</dbReference>
<dbReference type="EMBL" id="VOSM01000002">
    <property type="protein sequence ID" value="TXD38126.1"/>
    <property type="molecule type" value="Genomic_DNA"/>
</dbReference>
<gene>
    <name evidence="5" type="ORF">FRC98_04305</name>
</gene>
<keyword evidence="2" id="KW-0808">Transferase</keyword>
<comment type="caution">
    <text evidence="5">The sequence shown here is derived from an EMBL/GenBank/DDBJ whole genome shotgun (WGS) entry which is preliminary data.</text>
</comment>